<dbReference type="EMBL" id="CAJVPU010036669">
    <property type="protein sequence ID" value="CAG8730691.1"/>
    <property type="molecule type" value="Genomic_DNA"/>
</dbReference>
<sequence length="53" mass="6456">EVLTDYQAKCPKLCKLKKRICCKNNRVQSELFRRAIPVIEKWKYLEKEWSLLD</sequence>
<gene>
    <name evidence="1" type="ORF">DHETER_LOCUS13418</name>
</gene>
<reference evidence="1" key="1">
    <citation type="submission" date="2021-06" db="EMBL/GenBank/DDBJ databases">
        <authorList>
            <person name="Kallberg Y."/>
            <person name="Tangrot J."/>
            <person name="Rosling A."/>
        </authorList>
    </citation>
    <scope>NUCLEOTIDE SEQUENCE</scope>
    <source>
        <strain evidence="1">IL203A</strain>
    </source>
</reference>
<protein>
    <submittedName>
        <fullName evidence="1">10957_t:CDS:1</fullName>
    </submittedName>
</protein>
<accession>A0ACA9Q2Q1</accession>
<dbReference type="Proteomes" id="UP000789702">
    <property type="component" value="Unassembled WGS sequence"/>
</dbReference>
<organism evidence="1 2">
    <name type="scientific">Dentiscutata heterogama</name>
    <dbReference type="NCBI Taxonomy" id="1316150"/>
    <lineage>
        <taxon>Eukaryota</taxon>
        <taxon>Fungi</taxon>
        <taxon>Fungi incertae sedis</taxon>
        <taxon>Mucoromycota</taxon>
        <taxon>Glomeromycotina</taxon>
        <taxon>Glomeromycetes</taxon>
        <taxon>Diversisporales</taxon>
        <taxon>Gigasporaceae</taxon>
        <taxon>Dentiscutata</taxon>
    </lineage>
</organism>
<name>A0ACA9Q2Q1_9GLOM</name>
<evidence type="ECO:0000313" key="1">
    <source>
        <dbReference type="EMBL" id="CAG8730691.1"/>
    </source>
</evidence>
<proteinExistence type="predicted"/>
<keyword evidence="2" id="KW-1185">Reference proteome</keyword>
<feature type="non-terminal residue" evidence="1">
    <location>
        <position position="1"/>
    </location>
</feature>
<comment type="caution">
    <text evidence="1">The sequence shown here is derived from an EMBL/GenBank/DDBJ whole genome shotgun (WGS) entry which is preliminary data.</text>
</comment>
<evidence type="ECO:0000313" key="2">
    <source>
        <dbReference type="Proteomes" id="UP000789702"/>
    </source>
</evidence>